<sequence>MTKINSALFLSLVLSLGCLGSQVTAGGLYRWVDSNGKVHYADSVPPNYSQGGHAELNTLGMTIKKVPAAKTSEQAAEDDWIQDLESKHQKLKERQQQEDKELLATFSDVKQLDEAHLTRMKMLKDSREQMEVLRDKLNHEVIELKAALAKAQGAEQKRVQGFIDTKLNSVSDYEMAIQQSLAEEKTADLAFQKQRARFLELLDKQQTKEASQAGLK</sequence>
<dbReference type="Proteomes" id="UP000190460">
    <property type="component" value="Unassembled WGS sequence"/>
</dbReference>
<keyword evidence="2" id="KW-0732">Signal</keyword>
<dbReference type="AlphaFoldDB" id="A0A1T4XRM9"/>
<organism evidence="4 5">
    <name type="scientific">Thiothrix eikelboomii</name>
    <dbReference type="NCBI Taxonomy" id="92487"/>
    <lineage>
        <taxon>Bacteria</taxon>
        <taxon>Pseudomonadati</taxon>
        <taxon>Pseudomonadota</taxon>
        <taxon>Gammaproteobacteria</taxon>
        <taxon>Thiotrichales</taxon>
        <taxon>Thiotrichaceae</taxon>
        <taxon>Thiothrix</taxon>
    </lineage>
</organism>
<evidence type="ECO:0000256" key="1">
    <source>
        <dbReference type="SAM" id="Coils"/>
    </source>
</evidence>
<feature type="domain" description="DUF4124" evidence="3">
    <location>
        <begin position="18"/>
        <end position="57"/>
    </location>
</feature>
<proteinExistence type="predicted"/>
<dbReference type="STRING" id="92487.SAMN02745130_03294"/>
<dbReference type="RefSeq" id="WP_143594398.1">
    <property type="nucleotide sequence ID" value="NZ_FUYB01000021.1"/>
</dbReference>
<dbReference type="PROSITE" id="PS51257">
    <property type="entry name" value="PROKAR_LIPOPROTEIN"/>
    <property type="match status" value="1"/>
</dbReference>
<name>A0A1T4XRM9_9GAMM</name>
<feature type="coiled-coil region" evidence="1">
    <location>
        <begin position="81"/>
        <end position="154"/>
    </location>
</feature>
<keyword evidence="5" id="KW-1185">Reference proteome</keyword>
<evidence type="ECO:0000313" key="4">
    <source>
        <dbReference type="EMBL" id="SKA91731.1"/>
    </source>
</evidence>
<keyword evidence="1" id="KW-0175">Coiled coil</keyword>
<dbReference type="EMBL" id="FUYB01000021">
    <property type="protein sequence ID" value="SKA91731.1"/>
    <property type="molecule type" value="Genomic_DNA"/>
</dbReference>
<feature type="chain" id="PRO_5012910920" description="DUF4124 domain-containing protein" evidence="2">
    <location>
        <begin position="26"/>
        <end position="216"/>
    </location>
</feature>
<evidence type="ECO:0000256" key="2">
    <source>
        <dbReference type="SAM" id="SignalP"/>
    </source>
</evidence>
<evidence type="ECO:0000259" key="3">
    <source>
        <dbReference type="Pfam" id="PF13511"/>
    </source>
</evidence>
<protein>
    <recommendedName>
        <fullName evidence="3">DUF4124 domain-containing protein</fullName>
    </recommendedName>
</protein>
<evidence type="ECO:0000313" key="5">
    <source>
        <dbReference type="Proteomes" id="UP000190460"/>
    </source>
</evidence>
<accession>A0A1T4XRM9</accession>
<dbReference type="OrthoDB" id="7064973at2"/>
<feature type="signal peptide" evidence="2">
    <location>
        <begin position="1"/>
        <end position="25"/>
    </location>
</feature>
<dbReference type="InterPro" id="IPR025392">
    <property type="entry name" value="DUF4124"/>
</dbReference>
<gene>
    <name evidence="4" type="ORF">SAMN02745130_03294</name>
</gene>
<reference evidence="4 5" key="1">
    <citation type="submission" date="2017-02" db="EMBL/GenBank/DDBJ databases">
        <authorList>
            <person name="Peterson S.W."/>
        </authorList>
    </citation>
    <scope>NUCLEOTIDE SEQUENCE [LARGE SCALE GENOMIC DNA]</scope>
    <source>
        <strain evidence="4 5">ATCC 49788</strain>
    </source>
</reference>
<dbReference type="Pfam" id="PF13511">
    <property type="entry name" value="DUF4124"/>
    <property type="match status" value="1"/>
</dbReference>